<evidence type="ECO:0000256" key="2">
    <source>
        <dbReference type="SAM" id="SignalP"/>
    </source>
</evidence>
<feature type="coiled-coil region" evidence="1">
    <location>
        <begin position="206"/>
        <end position="257"/>
    </location>
</feature>
<gene>
    <name evidence="3" type="ORF">GNP35_09805</name>
</gene>
<protein>
    <submittedName>
        <fullName evidence="3">Type IX secretion system membrane protein PorP/SprF</fullName>
    </submittedName>
</protein>
<accession>A0A6N8FCN8</accession>
<name>A0A6N8FCN8_9GAMM</name>
<proteinExistence type="predicted"/>
<feature type="chain" id="PRO_5026840686" evidence="2">
    <location>
        <begin position="28"/>
        <end position="523"/>
    </location>
</feature>
<organism evidence="3 4">
    <name type="scientific">Psychrosphaera haliotis</name>
    <dbReference type="NCBI Taxonomy" id="555083"/>
    <lineage>
        <taxon>Bacteria</taxon>
        <taxon>Pseudomonadati</taxon>
        <taxon>Pseudomonadota</taxon>
        <taxon>Gammaproteobacteria</taxon>
        <taxon>Alteromonadales</taxon>
        <taxon>Pseudoalteromonadaceae</taxon>
        <taxon>Psychrosphaera</taxon>
    </lineage>
</organism>
<keyword evidence="2" id="KW-0732">Signal</keyword>
<sequence length="523" mass="56756">MKRGFIMKKSAVSLAITLGLFSSSALAVDSFIQSARNLGSGGAGLTYAHWSSAANYNPALLGTAVGTDNDFFLVLNGTGRVADTKDDGDSLDLFESLEDEVNNFEDLDDSDLLEGDPQNLQNTINTANRIVNDFEQLDGAGLQGSFGVNLGFGMAFERVAVSFNAMAKFDVGGTGDISSSDINLLRRYTDLGQTLLSDVRPFYDEATRLEARYDQLQSDVEQLENSGTATQDDIDAAQELADEAEVLFVEAEVLAEEAKLQQTTIQNEYGDIFDQDTQTIVFDEDSLESKARFAAIGWAEAGVTLASNWQLDSEKKLSVGATVKTVRLELFDYQSASSDFDEDDIDGDEYRSSKDFVTADLGAILSMDSMDKWRIGVTVKNIVGEDIESRQESLKAGQESLIYEVETQVRIGTSYNHGWIRLAADLDLTESKGPQFANGEQFFRGSQYGSVGAVINAYDFLELRAGYRHNFADKVGNSTTDESDGLITVGAGVFLGGVQFDLGLQASPELDDVGGGLQAMITW</sequence>
<dbReference type="OrthoDB" id="6077588at2"/>
<keyword evidence="4" id="KW-1185">Reference proteome</keyword>
<dbReference type="InterPro" id="IPR032811">
    <property type="entry name" value="Put_conjugal_transfer"/>
</dbReference>
<dbReference type="Proteomes" id="UP000439994">
    <property type="component" value="Unassembled WGS sequence"/>
</dbReference>
<keyword evidence="1" id="KW-0175">Coiled coil</keyword>
<reference evidence="3 4" key="1">
    <citation type="submission" date="2019-11" db="EMBL/GenBank/DDBJ databases">
        <title>P. haliotis isolates from Z. marina roots.</title>
        <authorList>
            <person name="Cohen M."/>
            <person name="Jospin G."/>
            <person name="Eisen J.A."/>
            <person name="Coil D.A."/>
        </authorList>
    </citation>
    <scope>NUCLEOTIDE SEQUENCE [LARGE SCALE GENOMIC DNA]</scope>
    <source>
        <strain evidence="3 4">UCD-MCMsp1aY</strain>
    </source>
</reference>
<evidence type="ECO:0000256" key="1">
    <source>
        <dbReference type="SAM" id="Coils"/>
    </source>
</evidence>
<dbReference type="AlphaFoldDB" id="A0A6N8FCN8"/>
<evidence type="ECO:0000313" key="4">
    <source>
        <dbReference type="Proteomes" id="UP000439994"/>
    </source>
</evidence>
<dbReference type="EMBL" id="WOCD01000003">
    <property type="protein sequence ID" value="MUH72760.1"/>
    <property type="molecule type" value="Genomic_DNA"/>
</dbReference>
<evidence type="ECO:0000313" key="3">
    <source>
        <dbReference type="EMBL" id="MUH72760.1"/>
    </source>
</evidence>
<dbReference type="Pfam" id="PF13729">
    <property type="entry name" value="TraF_2"/>
    <property type="match status" value="1"/>
</dbReference>
<comment type="caution">
    <text evidence="3">The sequence shown here is derived from an EMBL/GenBank/DDBJ whole genome shotgun (WGS) entry which is preliminary data.</text>
</comment>
<feature type="signal peptide" evidence="2">
    <location>
        <begin position="1"/>
        <end position="27"/>
    </location>
</feature>
<dbReference type="Gene3D" id="2.40.160.60">
    <property type="entry name" value="Outer membrane protein transport protein (OMPP1/FadL/TodX)"/>
    <property type="match status" value="1"/>
</dbReference>